<protein>
    <recommendedName>
        <fullName evidence="5">Glycosyl transferase family 1 domain-containing protein</fullName>
    </recommendedName>
</protein>
<dbReference type="InterPro" id="IPR028098">
    <property type="entry name" value="Glyco_trans_4-like_N"/>
</dbReference>
<dbReference type="PANTHER" id="PTHR45871:SF1">
    <property type="entry name" value="PHOSPHATIDYLINOSITOL N-ACETYLGLUCOSAMINYLTRANSFERASE SUBUNIT A"/>
    <property type="match status" value="1"/>
</dbReference>
<dbReference type="Pfam" id="PF00534">
    <property type="entry name" value="Glycos_transf_1"/>
    <property type="match status" value="1"/>
</dbReference>
<sequence>MEILFITSNLNLVGGKERYDKHIISVLKEYVSLNVIELQGVCLFWKALFVLRAFLAVLIKKPDIVCCALINFSPICLVLKKLFGVRYVVFTHGADVWNIKNNLHKKALLQSTKTITVSNFTKDKLIEQLPSIKDKIFLIPNTINEKKFVINKKHETREHKVILTVARLYRREMYKGYDKVIQALPLIKKEIQKVRYVIVGKGSDMNRLKQLAETHHCSDNLIMPGYVSDEELVDYYNGADVFIMPSKGEGFGIVFLEALSCGVPVIAGNCDGSREAVLNGKLGILVNPDNVEEIAVAIIKVLKKQVPPEILDGNLLRKEILEAYGFDKFKKRVIELVHELETA</sequence>
<dbReference type="SUPFAM" id="SSF53756">
    <property type="entry name" value="UDP-Glycosyltransferase/glycogen phosphorylase"/>
    <property type="match status" value="1"/>
</dbReference>
<dbReference type="EMBL" id="MFKK01000017">
    <property type="protein sequence ID" value="OGG40902.1"/>
    <property type="molecule type" value="Genomic_DNA"/>
</dbReference>
<dbReference type="Pfam" id="PF13439">
    <property type="entry name" value="Glyco_transf_4"/>
    <property type="match status" value="1"/>
</dbReference>
<comment type="caution">
    <text evidence="3">The sequence shown here is derived from an EMBL/GenBank/DDBJ whole genome shotgun (WGS) entry which is preliminary data.</text>
</comment>
<evidence type="ECO:0000313" key="3">
    <source>
        <dbReference type="EMBL" id="OGG40902.1"/>
    </source>
</evidence>
<accession>A0A1F6BVU9</accession>
<gene>
    <name evidence="3" type="ORF">A3A21_01365</name>
</gene>
<organism evidence="3 4">
    <name type="scientific">Candidatus Jorgensenbacteria bacterium RIFCSPLOWO2_01_FULL_45_25b</name>
    <dbReference type="NCBI Taxonomy" id="1798471"/>
    <lineage>
        <taxon>Bacteria</taxon>
        <taxon>Candidatus Joergenseniibacteriota</taxon>
    </lineage>
</organism>
<dbReference type="GO" id="GO:0016757">
    <property type="term" value="F:glycosyltransferase activity"/>
    <property type="evidence" value="ECO:0007669"/>
    <property type="project" value="InterPro"/>
</dbReference>
<dbReference type="STRING" id="1798471.A3A21_01365"/>
<reference evidence="3 4" key="1">
    <citation type="journal article" date="2016" name="Nat. Commun.">
        <title>Thousands of microbial genomes shed light on interconnected biogeochemical processes in an aquifer system.</title>
        <authorList>
            <person name="Anantharaman K."/>
            <person name="Brown C.T."/>
            <person name="Hug L.A."/>
            <person name="Sharon I."/>
            <person name="Castelle C.J."/>
            <person name="Probst A.J."/>
            <person name="Thomas B.C."/>
            <person name="Singh A."/>
            <person name="Wilkins M.J."/>
            <person name="Karaoz U."/>
            <person name="Brodie E.L."/>
            <person name="Williams K.H."/>
            <person name="Hubbard S.S."/>
            <person name="Banfield J.F."/>
        </authorList>
    </citation>
    <scope>NUCLEOTIDE SEQUENCE [LARGE SCALE GENOMIC DNA]</scope>
</reference>
<evidence type="ECO:0000259" key="2">
    <source>
        <dbReference type="Pfam" id="PF13439"/>
    </source>
</evidence>
<evidence type="ECO:0000313" key="4">
    <source>
        <dbReference type="Proteomes" id="UP000176996"/>
    </source>
</evidence>
<feature type="domain" description="Glycosyl transferase family 1" evidence="1">
    <location>
        <begin position="151"/>
        <end position="305"/>
    </location>
</feature>
<dbReference type="Gene3D" id="3.40.50.2000">
    <property type="entry name" value="Glycogen Phosphorylase B"/>
    <property type="match status" value="2"/>
</dbReference>
<dbReference type="PANTHER" id="PTHR45871">
    <property type="entry name" value="N-ACETYLGLUCOSAMINYL-PHOSPHATIDYLINOSITOL BIOSYNTHETIC PROTEIN"/>
    <property type="match status" value="1"/>
</dbReference>
<dbReference type="CDD" id="cd03801">
    <property type="entry name" value="GT4_PimA-like"/>
    <property type="match status" value="1"/>
</dbReference>
<feature type="domain" description="Glycosyltransferase subfamily 4-like N-terminal" evidence="2">
    <location>
        <begin position="45"/>
        <end position="145"/>
    </location>
</feature>
<name>A0A1F6BVU9_9BACT</name>
<dbReference type="AlphaFoldDB" id="A0A1F6BVU9"/>
<evidence type="ECO:0000259" key="1">
    <source>
        <dbReference type="Pfam" id="PF00534"/>
    </source>
</evidence>
<dbReference type="Proteomes" id="UP000176996">
    <property type="component" value="Unassembled WGS sequence"/>
</dbReference>
<proteinExistence type="predicted"/>
<dbReference type="InterPro" id="IPR001296">
    <property type="entry name" value="Glyco_trans_1"/>
</dbReference>
<evidence type="ECO:0008006" key="5">
    <source>
        <dbReference type="Google" id="ProtNLM"/>
    </source>
</evidence>